<organism evidence="2 3">
    <name type="scientific">Kockovaella imperatae</name>
    <dbReference type="NCBI Taxonomy" id="4999"/>
    <lineage>
        <taxon>Eukaryota</taxon>
        <taxon>Fungi</taxon>
        <taxon>Dikarya</taxon>
        <taxon>Basidiomycota</taxon>
        <taxon>Agaricomycotina</taxon>
        <taxon>Tremellomycetes</taxon>
        <taxon>Tremellales</taxon>
        <taxon>Cuniculitremaceae</taxon>
        <taxon>Kockovaella</taxon>
    </lineage>
</organism>
<proteinExistence type="predicted"/>
<dbReference type="Proteomes" id="UP000193218">
    <property type="component" value="Unassembled WGS sequence"/>
</dbReference>
<feature type="compositionally biased region" description="Polar residues" evidence="1">
    <location>
        <begin position="467"/>
        <end position="485"/>
    </location>
</feature>
<feature type="region of interest" description="Disordered" evidence="1">
    <location>
        <begin position="244"/>
        <end position="263"/>
    </location>
</feature>
<dbReference type="GeneID" id="33560060"/>
<evidence type="ECO:0000313" key="2">
    <source>
        <dbReference type="EMBL" id="ORX37434.1"/>
    </source>
</evidence>
<feature type="compositionally biased region" description="Polar residues" evidence="1">
    <location>
        <begin position="246"/>
        <end position="261"/>
    </location>
</feature>
<feature type="compositionally biased region" description="Low complexity" evidence="1">
    <location>
        <begin position="280"/>
        <end position="300"/>
    </location>
</feature>
<feature type="region of interest" description="Disordered" evidence="1">
    <location>
        <begin position="278"/>
        <end position="302"/>
    </location>
</feature>
<gene>
    <name evidence="2" type="ORF">BD324DRAFT_651027</name>
</gene>
<feature type="compositionally biased region" description="Basic and acidic residues" evidence="1">
    <location>
        <begin position="486"/>
        <end position="495"/>
    </location>
</feature>
<feature type="region of interest" description="Disordered" evidence="1">
    <location>
        <begin position="1"/>
        <end position="34"/>
    </location>
</feature>
<feature type="compositionally biased region" description="Polar residues" evidence="1">
    <location>
        <begin position="660"/>
        <end position="671"/>
    </location>
</feature>
<dbReference type="OrthoDB" id="2574480at2759"/>
<keyword evidence="3" id="KW-1185">Reference proteome</keyword>
<protein>
    <submittedName>
        <fullName evidence="2">Uncharacterized protein</fullName>
    </submittedName>
</protein>
<feature type="region of interest" description="Disordered" evidence="1">
    <location>
        <begin position="407"/>
        <end position="426"/>
    </location>
</feature>
<sequence length="757" mass="80335">MVETQVPPEGSAEDATAPASSEQVPPPTYAPSQPQILVAPLPDAASFFWGRTVQGEVFVKGLGEDRSSNTVKQLSVKLTLSDSFPDQPTVIIQTCPVQVLYPPQSSMAESTSTPAATSIPFSTINRFSIPLLTTSPLPGTLNLASTNRGQVKYELLVTLTLATGNEVQEVIAVEGTPPDLGPVTAFDHEASGSLPDSPDERPREVEQTLEKGNVRVRMLLDTARPRLGNLLRLGVEINPLKDEKASMNTGAGPSTRPTAAQTLRPLRRVRMELFRSVKLPSSSSEAGSSSTQPASSSSTSPRHLSLIYASGKSVRYPGSSSSHPPLRLLFTVPTYHVAIAADQTWGEITQSTPYHTVTFFLRVCIGFGAIGESSSSNDGGDWVLERDIEIRRRIWREPSAVVIERGEMPSLGEDAGSTALDQSMSDEQLAREAYRLKGLDMVGSSGTYRLETSGGQGHDLPPPFEGSGQSSLTPRDSMDASGSSSRQEEVPDTDRAGLPSFLESEAQMRAGEAPFPAQTVPSRRLVPVNFDDAEMIDRTNTVGRRGSLGGELGTWVEYDGYETFSVAPPSVSASFGVGGSMDPPQDGDEDVNVIGGMIGRLGLDAARHGDDQTGRDLIESLGLGEGTRVVDLQDDLPPGIDEPSLPALPDFSGGRHARTQGFTSSQRSPVSTHHPDHQQRRGLQTASPGDHPPSFDASEAAVERQRRVSQSVVIPTVTGPTTVAVPATGAHPTPGDGDAPPGYFGSTPHAGGPPAYS</sequence>
<dbReference type="AlphaFoldDB" id="A0A1Y1UIW0"/>
<comment type="caution">
    <text evidence="2">The sequence shown here is derived from an EMBL/GenBank/DDBJ whole genome shotgun (WGS) entry which is preliminary data.</text>
</comment>
<dbReference type="InParanoid" id="A0A1Y1UIW0"/>
<accession>A0A1Y1UIW0</accession>
<dbReference type="EMBL" id="NBSH01000006">
    <property type="protein sequence ID" value="ORX37434.1"/>
    <property type="molecule type" value="Genomic_DNA"/>
</dbReference>
<feature type="region of interest" description="Disordered" evidence="1">
    <location>
        <begin position="447"/>
        <end position="497"/>
    </location>
</feature>
<name>A0A1Y1UIW0_9TREE</name>
<feature type="region of interest" description="Disordered" evidence="1">
    <location>
        <begin position="630"/>
        <end position="757"/>
    </location>
</feature>
<feature type="region of interest" description="Disordered" evidence="1">
    <location>
        <begin position="178"/>
        <end position="204"/>
    </location>
</feature>
<feature type="compositionally biased region" description="Low complexity" evidence="1">
    <location>
        <begin position="708"/>
        <end position="735"/>
    </location>
</feature>
<evidence type="ECO:0000256" key="1">
    <source>
        <dbReference type="SAM" id="MobiDB-lite"/>
    </source>
</evidence>
<reference evidence="2 3" key="1">
    <citation type="submission" date="2017-03" db="EMBL/GenBank/DDBJ databases">
        <title>Widespread Adenine N6-methylation of Active Genes in Fungi.</title>
        <authorList>
            <consortium name="DOE Joint Genome Institute"/>
            <person name="Mondo S.J."/>
            <person name="Dannebaum R.O."/>
            <person name="Kuo R.C."/>
            <person name="Louie K.B."/>
            <person name="Bewick A.J."/>
            <person name="Labutti K."/>
            <person name="Haridas S."/>
            <person name="Kuo A."/>
            <person name="Salamov A."/>
            <person name="Ahrendt S.R."/>
            <person name="Lau R."/>
            <person name="Bowen B.P."/>
            <person name="Lipzen A."/>
            <person name="Sullivan W."/>
            <person name="Andreopoulos W.B."/>
            <person name="Clum A."/>
            <person name="Lindquist E."/>
            <person name="Daum C."/>
            <person name="Northen T.R."/>
            <person name="Ramamoorthy G."/>
            <person name="Schmitz R.J."/>
            <person name="Gryganskyi A."/>
            <person name="Culley D."/>
            <person name="Magnuson J."/>
            <person name="James T.Y."/>
            <person name="O'Malley M.A."/>
            <person name="Stajich J.E."/>
            <person name="Spatafora J.W."/>
            <person name="Visel A."/>
            <person name="Grigoriev I.V."/>
        </authorList>
    </citation>
    <scope>NUCLEOTIDE SEQUENCE [LARGE SCALE GENOMIC DNA]</scope>
    <source>
        <strain evidence="2 3">NRRL Y-17943</strain>
    </source>
</reference>
<dbReference type="RefSeq" id="XP_021871472.1">
    <property type="nucleotide sequence ID" value="XM_022018251.1"/>
</dbReference>
<evidence type="ECO:0000313" key="3">
    <source>
        <dbReference type="Proteomes" id="UP000193218"/>
    </source>
</evidence>